<comment type="caution">
    <text evidence="12">The sequence shown here is derived from an EMBL/GenBank/DDBJ whole genome shotgun (WGS) entry which is preliminary data.</text>
</comment>
<dbReference type="InterPro" id="IPR002347">
    <property type="entry name" value="SDR_fam"/>
</dbReference>
<evidence type="ECO:0000256" key="3">
    <source>
        <dbReference type="ARBA" id="ARBA00022857"/>
    </source>
</evidence>
<evidence type="ECO:0000313" key="13">
    <source>
        <dbReference type="Proteomes" id="UP000664658"/>
    </source>
</evidence>
<dbReference type="Proteomes" id="UP000664658">
    <property type="component" value="Unassembled WGS sequence"/>
</dbReference>
<dbReference type="InterPro" id="IPR020904">
    <property type="entry name" value="Sc_DH/Rdtase_CS"/>
</dbReference>
<organism evidence="12 13">
    <name type="scientific">Plesiomonas shigelloides</name>
    <name type="common">Aeromonas shigelloides</name>
    <dbReference type="NCBI Taxonomy" id="703"/>
    <lineage>
        <taxon>Bacteria</taxon>
        <taxon>Pseudomonadati</taxon>
        <taxon>Pseudomonadota</taxon>
        <taxon>Gammaproteobacteria</taxon>
        <taxon>Enterobacterales</taxon>
        <taxon>Enterobacteriaceae</taxon>
        <taxon>Plesiomonas</taxon>
    </lineage>
</organism>
<sequence>MQSEMSNEVYIITGGARRIGYALTRFFSGQAKRVIISYRSEYPELAELRERGVCCLYADFSTDRGINEFAEQVSLKLKEWGNASIRALVHNASSWEKDGNDVVTLSHVLDAMMQIHVKAPYLLNHLLDKSFAPKADIIHFTDYVVEKGSDKHIAYAASKAALENMTLSFAKKFAPAVKVNAIAPALIMFNPQDSDEYKQKALDKSVMQCAPGEQEIIEAVSYLLSSRYVTGRTLHVDGGRHIR</sequence>
<evidence type="ECO:0000256" key="11">
    <source>
        <dbReference type="ARBA" id="ARBA00049376"/>
    </source>
</evidence>
<dbReference type="PRINTS" id="PR00081">
    <property type="entry name" value="GDHRDH"/>
</dbReference>
<evidence type="ECO:0000256" key="9">
    <source>
        <dbReference type="ARBA" id="ARBA00042299"/>
    </source>
</evidence>
<evidence type="ECO:0000256" key="1">
    <source>
        <dbReference type="ARBA" id="ARBA00012856"/>
    </source>
</evidence>
<name>A0A8I1W847_PLESH</name>
<keyword evidence="4 12" id="KW-0560">Oxidoreductase</keyword>
<comment type="function">
    <text evidence="5">Catalyzes the reduction of dihydromonapterin to tetrahydromonapterin. Also has lower activity with dihydrofolate.</text>
</comment>
<comment type="catalytic activity">
    <reaction evidence="10">
        <text>(6S)-5,6,7,8-tetrahydrofolate + NADP(+) = 7,8-dihydrofolate + NADPH + H(+)</text>
        <dbReference type="Rhea" id="RHEA:15009"/>
        <dbReference type="ChEBI" id="CHEBI:15378"/>
        <dbReference type="ChEBI" id="CHEBI:57451"/>
        <dbReference type="ChEBI" id="CHEBI:57453"/>
        <dbReference type="ChEBI" id="CHEBI:57783"/>
        <dbReference type="ChEBI" id="CHEBI:58349"/>
        <dbReference type="EC" id="1.5.1.3"/>
    </reaction>
</comment>
<keyword evidence="3" id="KW-0521">NADP</keyword>
<accession>A0A8I1W847</accession>
<dbReference type="Pfam" id="PF13561">
    <property type="entry name" value="adh_short_C2"/>
    <property type="match status" value="1"/>
</dbReference>
<dbReference type="Gene3D" id="3.40.50.720">
    <property type="entry name" value="NAD(P)-binding Rossmann-like Domain"/>
    <property type="match status" value="1"/>
</dbReference>
<dbReference type="PANTHER" id="PTHR43639">
    <property type="entry name" value="OXIDOREDUCTASE, SHORT-CHAIN DEHYDROGENASE/REDUCTASE FAMILY (AFU_ORTHOLOGUE AFUA_5G02870)"/>
    <property type="match status" value="1"/>
</dbReference>
<reference evidence="12" key="1">
    <citation type="submission" date="2021-03" db="EMBL/GenBank/DDBJ databases">
        <title>Plesiomonas shigelloides zfcc0051, isolated from zebrafish feces.</title>
        <authorList>
            <person name="Vanderhoek Z."/>
            <person name="Gaulke C."/>
        </authorList>
    </citation>
    <scope>NUCLEOTIDE SEQUENCE</scope>
    <source>
        <strain evidence="12">Zfcc0051</strain>
    </source>
</reference>
<evidence type="ECO:0000256" key="7">
    <source>
        <dbReference type="ARBA" id="ARBA00039145"/>
    </source>
</evidence>
<proteinExistence type="inferred from homology"/>
<evidence type="ECO:0000313" key="12">
    <source>
        <dbReference type="EMBL" id="MBO1109143.1"/>
    </source>
</evidence>
<dbReference type="PROSITE" id="PS00061">
    <property type="entry name" value="ADH_SHORT"/>
    <property type="match status" value="1"/>
</dbReference>
<comment type="similarity">
    <text evidence="6">Belongs to the short-chain dehydrogenases/reductases (SDR) family. FolM subfamily.</text>
</comment>
<dbReference type="EC" id="1.5.1.3" evidence="1"/>
<gene>
    <name evidence="12" type="primary">folM</name>
    <name evidence="12" type="ORF">J2R62_13155</name>
</gene>
<dbReference type="EMBL" id="JAFNAA010000015">
    <property type="protein sequence ID" value="MBO1109143.1"/>
    <property type="molecule type" value="Genomic_DNA"/>
</dbReference>
<dbReference type="NCBIfam" id="NF005066">
    <property type="entry name" value="PRK06483.1"/>
    <property type="match status" value="1"/>
</dbReference>
<protein>
    <recommendedName>
        <fullName evidence="8">Dihydromonapterin reductase</fullName>
        <ecNumber evidence="1">1.5.1.3</ecNumber>
        <ecNumber evidence="7">1.5.1.50</ecNumber>
    </recommendedName>
    <alternativeName>
        <fullName evidence="9">Dihydrofolate reductase</fullName>
    </alternativeName>
</protein>
<dbReference type="GO" id="GO:0004146">
    <property type="term" value="F:dihydrofolate reductase activity"/>
    <property type="evidence" value="ECO:0007669"/>
    <property type="project" value="UniProtKB-EC"/>
</dbReference>
<dbReference type="SUPFAM" id="SSF51735">
    <property type="entry name" value="NAD(P)-binding Rossmann-fold domains"/>
    <property type="match status" value="1"/>
</dbReference>
<dbReference type="PANTHER" id="PTHR43639:SF6">
    <property type="entry name" value="DIHYDROMONAPTERIN REDUCTASE"/>
    <property type="match status" value="1"/>
</dbReference>
<evidence type="ECO:0000256" key="10">
    <source>
        <dbReference type="ARBA" id="ARBA00048873"/>
    </source>
</evidence>
<evidence type="ECO:0000256" key="2">
    <source>
        <dbReference type="ARBA" id="ARBA00022563"/>
    </source>
</evidence>
<evidence type="ECO:0000256" key="8">
    <source>
        <dbReference type="ARBA" id="ARBA00039631"/>
    </source>
</evidence>
<evidence type="ECO:0000256" key="5">
    <source>
        <dbReference type="ARBA" id="ARBA00037508"/>
    </source>
</evidence>
<dbReference type="GO" id="GO:0006730">
    <property type="term" value="P:one-carbon metabolic process"/>
    <property type="evidence" value="ECO:0007669"/>
    <property type="project" value="UniProtKB-KW"/>
</dbReference>
<evidence type="ECO:0000256" key="6">
    <source>
        <dbReference type="ARBA" id="ARBA00038212"/>
    </source>
</evidence>
<dbReference type="InterPro" id="IPR036291">
    <property type="entry name" value="NAD(P)-bd_dom_sf"/>
</dbReference>
<dbReference type="AlphaFoldDB" id="A0A8I1W847"/>
<evidence type="ECO:0000256" key="4">
    <source>
        <dbReference type="ARBA" id="ARBA00023002"/>
    </source>
</evidence>
<comment type="catalytic activity">
    <reaction evidence="11">
        <text>7,8-dihydromonapterin + NADPH + H(+) = 5,6,7,8-tetrahydromonapterin + NADP(+)</text>
        <dbReference type="Rhea" id="RHEA:34847"/>
        <dbReference type="ChEBI" id="CHEBI:15378"/>
        <dbReference type="ChEBI" id="CHEBI:57783"/>
        <dbReference type="ChEBI" id="CHEBI:58349"/>
        <dbReference type="ChEBI" id="CHEBI:71175"/>
        <dbReference type="ChEBI" id="CHEBI:71177"/>
        <dbReference type="EC" id="1.5.1.50"/>
    </reaction>
</comment>
<keyword evidence="2" id="KW-0554">One-carbon metabolism</keyword>
<dbReference type="EC" id="1.5.1.50" evidence="7"/>